<gene>
    <name evidence="20" type="ORF">A3I31_03130</name>
</gene>
<sequence>MKSKKVKKALTILAVIGIMGIVGMGAFAMYVTYNLPDPEQIANREVVESTKIYDRTGDVLLYEIHGEEKRTIVAFESIPEYVKQATIAIEDDAFYTHPAFDWRSIVRAVIKDITQGQLSQGGSTITQQLAKNAFLTTEKTLTRKIKELVLAFRIEKYYEKDEILNLYLNQIPYGGNAYGVEAASQTYFNKSISELTLAEAALLAALPQAPTYYSPWGSHQEDLFARQRSILKRMEELGYIDEEERLRAEETELEIAPQLITSIKAPHFVIYVQDYLVKKYGEEFLEKGGLRVTTTLDWELQEIAEKAVTEGVKRNTELYGGKNAALVAKDANTGQILAMVGSADYFDTENEGNFNVATQGLRQPGSAFKPFAYLTAFEKGYTPDTVVFDVPTEFDTTGRPEKSYKPHNFDEQFRGPISLKEALAESINIPAVKTLYLAGIDETLETVRNFGINTLNERSRFGLSLVLGGGEVKLTELVGAYTVLAEEGIKHDEAVVLKIETSKGKVLEEYADKAEIVVDSQYPRLINEILSDVSLRAPLFSASLGLTQVENYDVALKTGTTNNYVDAWTIGYTPDIVVGVWAGNNHREPLKQKGGSILAAVPIWHAFASKALPLRTTPQTFTKPDPIIVEKPILNGELSRDQVHTILYFVDKDNPLGSFPQNPAGDSQFENWEEAVQIWFQTNSNNIDWARFTKQGDDTISSGGIGINLKTPENGDFIKDKVLIEAEIKAVEGIQKIELHLNNRLIETKESNLGTELVYKTIILGSELTLQNQLVIKVWDSKNKETSKEIILFK</sequence>
<accession>A0A1G1Z619</accession>
<dbReference type="GO" id="GO:0006508">
    <property type="term" value="P:proteolysis"/>
    <property type="evidence" value="ECO:0007669"/>
    <property type="project" value="UniProtKB-KW"/>
</dbReference>
<evidence type="ECO:0000256" key="2">
    <source>
        <dbReference type="ARBA" id="ARBA00007090"/>
    </source>
</evidence>
<evidence type="ECO:0000256" key="5">
    <source>
        <dbReference type="ARBA" id="ARBA00022645"/>
    </source>
</evidence>
<evidence type="ECO:0000256" key="16">
    <source>
        <dbReference type="ARBA" id="ARBA00049902"/>
    </source>
</evidence>
<evidence type="ECO:0000256" key="4">
    <source>
        <dbReference type="ARBA" id="ARBA00022475"/>
    </source>
</evidence>
<feature type="transmembrane region" description="Helical" evidence="17">
    <location>
        <begin position="12"/>
        <end position="33"/>
    </location>
</feature>
<dbReference type="GO" id="GO:0008955">
    <property type="term" value="F:peptidoglycan glycosyltransferase activity"/>
    <property type="evidence" value="ECO:0007669"/>
    <property type="project" value="UniProtKB-EC"/>
</dbReference>
<dbReference type="FunFam" id="1.10.3810.10:FF:000001">
    <property type="entry name" value="Penicillin-binding protein 1A"/>
    <property type="match status" value="1"/>
</dbReference>
<dbReference type="InterPro" id="IPR050396">
    <property type="entry name" value="Glycosyltr_51/Transpeptidase"/>
</dbReference>
<evidence type="ECO:0000256" key="1">
    <source>
        <dbReference type="ARBA" id="ARBA00004236"/>
    </source>
</evidence>
<keyword evidence="4" id="KW-1003">Cell membrane</keyword>
<dbReference type="Gene3D" id="1.10.3810.10">
    <property type="entry name" value="Biosynthetic peptidoglycan transglycosylase-like"/>
    <property type="match status" value="1"/>
</dbReference>
<comment type="subcellular location">
    <subcellularLocation>
        <location evidence="1">Cell membrane</location>
    </subcellularLocation>
</comment>
<comment type="similarity">
    <text evidence="3">In the N-terminal section; belongs to the glycosyltransferase 51 family.</text>
</comment>
<evidence type="ECO:0000256" key="13">
    <source>
        <dbReference type="ARBA" id="ARBA00023268"/>
    </source>
</evidence>
<comment type="catalytic activity">
    <reaction evidence="16">
        <text>[GlcNAc-(1-&gt;4)-Mur2Ac(oyl-L-Ala-gamma-D-Glu-L-Lys-D-Ala-D-Ala)](n)-di-trans,octa-cis-undecaprenyl diphosphate + beta-D-GlcNAc-(1-&gt;4)-Mur2Ac(oyl-L-Ala-gamma-D-Glu-L-Lys-D-Ala-D-Ala)-di-trans,octa-cis-undecaprenyl diphosphate = [GlcNAc-(1-&gt;4)-Mur2Ac(oyl-L-Ala-gamma-D-Glu-L-Lys-D-Ala-D-Ala)](n+1)-di-trans,octa-cis-undecaprenyl diphosphate + di-trans,octa-cis-undecaprenyl diphosphate + H(+)</text>
        <dbReference type="Rhea" id="RHEA:23708"/>
        <dbReference type="Rhea" id="RHEA-COMP:9602"/>
        <dbReference type="Rhea" id="RHEA-COMP:9603"/>
        <dbReference type="ChEBI" id="CHEBI:15378"/>
        <dbReference type="ChEBI" id="CHEBI:58405"/>
        <dbReference type="ChEBI" id="CHEBI:60033"/>
        <dbReference type="ChEBI" id="CHEBI:78435"/>
        <dbReference type="EC" id="2.4.99.28"/>
    </reaction>
</comment>
<dbReference type="AlphaFoldDB" id="A0A1G1Z619"/>
<dbReference type="GO" id="GO:0008658">
    <property type="term" value="F:penicillin binding"/>
    <property type="evidence" value="ECO:0007669"/>
    <property type="project" value="InterPro"/>
</dbReference>
<dbReference type="NCBIfam" id="TIGR02074">
    <property type="entry name" value="PBP_1a_fam"/>
    <property type="match status" value="1"/>
</dbReference>
<dbReference type="InterPro" id="IPR001460">
    <property type="entry name" value="PCN-bd_Tpept"/>
</dbReference>
<dbReference type="GO" id="GO:0009252">
    <property type="term" value="P:peptidoglycan biosynthetic process"/>
    <property type="evidence" value="ECO:0007669"/>
    <property type="project" value="UniProtKB-KW"/>
</dbReference>
<dbReference type="InterPro" id="IPR023346">
    <property type="entry name" value="Lysozyme-like_dom_sf"/>
</dbReference>
<name>A0A1G1Z619_9BACT</name>
<keyword evidence="17" id="KW-1133">Transmembrane helix</keyword>
<dbReference type="Gene3D" id="3.40.710.10">
    <property type="entry name" value="DD-peptidase/beta-lactamase superfamily"/>
    <property type="match status" value="1"/>
</dbReference>
<evidence type="ECO:0000256" key="14">
    <source>
        <dbReference type="ARBA" id="ARBA00023316"/>
    </source>
</evidence>
<dbReference type="InterPro" id="IPR012338">
    <property type="entry name" value="Beta-lactam/transpept-like"/>
</dbReference>
<dbReference type="SUPFAM" id="SSF56601">
    <property type="entry name" value="beta-lactamase/transpeptidase-like"/>
    <property type="match status" value="1"/>
</dbReference>
<keyword evidence="9" id="KW-0378">Hydrolase</keyword>
<evidence type="ECO:0000256" key="10">
    <source>
        <dbReference type="ARBA" id="ARBA00022960"/>
    </source>
</evidence>
<comment type="catalytic activity">
    <reaction evidence="15">
        <text>Preferential cleavage: (Ac)2-L-Lys-D-Ala-|-D-Ala. Also transpeptidation of peptidyl-alanyl moieties that are N-acyl substituents of D-alanine.</text>
        <dbReference type="EC" id="3.4.16.4"/>
    </reaction>
</comment>
<keyword evidence="10" id="KW-0133">Cell shape</keyword>
<keyword evidence="14" id="KW-0961">Cell wall biogenesis/degradation</keyword>
<dbReference type="GO" id="GO:0009002">
    <property type="term" value="F:serine-type D-Ala-D-Ala carboxypeptidase activity"/>
    <property type="evidence" value="ECO:0007669"/>
    <property type="project" value="UniProtKB-EC"/>
</dbReference>
<evidence type="ECO:0000256" key="6">
    <source>
        <dbReference type="ARBA" id="ARBA00022670"/>
    </source>
</evidence>
<keyword evidence="5" id="KW-0121">Carboxypeptidase</keyword>
<evidence type="ECO:0000256" key="11">
    <source>
        <dbReference type="ARBA" id="ARBA00022984"/>
    </source>
</evidence>
<dbReference type="EMBL" id="MHIZ01000033">
    <property type="protein sequence ID" value="OGY59486.1"/>
    <property type="molecule type" value="Genomic_DNA"/>
</dbReference>
<dbReference type="Proteomes" id="UP000178808">
    <property type="component" value="Unassembled WGS sequence"/>
</dbReference>
<evidence type="ECO:0000313" key="20">
    <source>
        <dbReference type="EMBL" id="OGY59486.1"/>
    </source>
</evidence>
<evidence type="ECO:0000256" key="3">
    <source>
        <dbReference type="ARBA" id="ARBA00007739"/>
    </source>
</evidence>
<dbReference type="PANTHER" id="PTHR32282:SF11">
    <property type="entry name" value="PENICILLIN-BINDING PROTEIN 1B"/>
    <property type="match status" value="1"/>
</dbReference>
<dbReference type="PANTHER" id="PTHR32282">
    <property type="entry name" value="BINDING PROTEIN TRANSPEPTIDASE, PUTATIVE-RELATED"/>
    <property type="match status" value="1"/>
</dbReference>
<dbReference type="SUPFAM" id="SSF53955">
    <property type="entry name" value="Lysozyme-like"/>
    <property type="match status" value="1"/>
</dbReference>
<reference evidence="20 21" key="1">
    <citation type="journal article" date="2016" name="Nat. Commun.">
        <title>Thousands of microbial genomes shed light on interconnected biogeochemical processes in an aquifer system.</title>
        <authorList>
            <person name="Anantharaman K."/>
            <person name="Brown C.T."/>
            <person name="Hug L.A."/>
            <person name="Sharon I."/>
            <person name="Castelle C.J."/>
            <person name="Probst A.J."/>
            <person name="Thomas B.C."/>
            <person name="Singh A."/>
            <person name="Wilkins M.J."/>
            <person name="Karaoz U."/>
            <person name="Brodie E.L."/>
            <person name="Williams K.H."/>
            <person name="Hubbard S.S."/>
            <person name="Banfield J.F."/>
        </authorList>
    </citation>
    <scope>NUCLEOTIDE SEQUENCE [LARGE SCALE GENOMIC DNA]</scope>
</reference>
<feature type="domain" description="Penicillin-binding protein transpeptidase" evidence="18">
    <location>
        <begin position="325"/>
        <end position="595"/>
    </location>
</feature>
<keyword evidence="17" id="KW-0812">Transmembrane</keyword>
<evidence type="ECO:0000313" key="21">
    <source>
        <dbReference type="Proteomes" id="UP000178808"/>
    </source>
</evidence>
<dbReference type="GO" id="GO:0071555">
    <property type="term" value="P:cell wall organization"/>
    <property type="evidence" value="ECO:0007669"/>
    <property type="project" value="UniProtKB-KW"/>
</dbReference>
<dbReference type="GO" id="GO:0030288">
    <property type="term" value="C:outer membrane-bounded periplasmic space"/>
    <property type="evidence" value="ECO:0007669"/>
    <property type="project" value="TreeGrafter"/>
</dbReference>
<dbReference type="InterPro" id="IPR036950">
    <property type="entry name" value="PBP_transglycosylase"/>
</dbReference>
<protein>
    <submittedName>
        <fullName evidence="20">Uncharacterized protein</fullName>
    </submittedName>
</protein>
<keyword evidence="8" id="KW-0808">Transferase</keyword>
<evidence type="ECO:0000256" key="15">
    <source>
        <dbReference type="ARBA" id="ARBA00034000"/>
    </source>
</evidence>
<dbReference type="GO" id="GO:0005886">
    <property type="term" value="C:plasma membrane"/>
    <property type="evidence" value="ECO:0007669"/>
    <property type="project" value="UniProtKB-SubCell"/>
</dbReference>
<keyword evidence="12 17" id="KW-0472">Membrane</keyword>
<evidence type="ECO:0000256" key="9">
    <source>
        <dbReference type="ARBA" id="ARBA00022801"/>
    </source>
</evidence>
<evidence type="ECO:0000259" key="19">
    <source>
        <dbReference type="Pfam" id="PF00912"/>
    </source>
</evidence>
<keyword evidence="7" id="KW-0328">Glycosyltransferase</keyword>
<comment type="caution">
    <text evidence="20">The sequence shown here is derived from an EMBL/GenBank/DDBJ whole genome shotgun (WGS) entry which is preliminary data.</text>
</comment>
<dbReference type="Pfam" id="PF00905">
    <property type="entry name" value="Transpeptidase"/>
    <property type="match status" value="1"/>
</dbReference>
<evidence type="ECO:0000256" key="7">
    <source>
        <dbReference type="ARBA" id="ARBA00022676"/>
    </source>
</evidence>
<evidence type="ECO:0000256" key="8">
    <source>
        <dbReference type="ARBA" id="ARBA00022679"/>
    </source>
</evidence>
<proteinExistence type="inferred from homology"/>
<evidence type="ECO:0000259" key="18">
    <source>
        <dbReference type="Pfam" id="PF00905"/>
    </source>
</evidence>
<organism evidence="20 21">
    <name type="scientific">Candidatus Colwellbacteria bacterium RIFCSPLOWO2_02_FULL_44_20b</name>
    <dbReference type="NCBI Taxonomy" id="1797691"/>
    <lineage>
        <taxon>Bacteria</taxon>
        <taxon>Candidatus Colwelliibacteriota</taxon>
    </lineage>
</organism>
<keyword evidence="6" id="KW-0645">Protease</keyword>
<evidence type="ECO:0000256" key="17">
    <source>
        <dbReference type="SAM" id="Phobius"/>
    </source>
</evidence>
<dbReference type="InterPro" id="IPR001264">
    <property type="entry name" value="Glyco_trans_51"/>
</dbReference>
<dbReference type="Pfam" id="PF00912">
    <property type="entry name" value="Transgly"/>
    <property type="match status" value="1"/>
</dbReference>
<dbReference type="GO" id="GO:0008360">
    <property type="term" value="P:regulation of cell shape"/>
    <property type="evidence" value="ECO:0007669"/>
    <property type="project" value="UniProtKB-KW"/>
</dbReference>
<keyword evidence="11" id="KW-0573">Peptidoglycan synthesis</keyword>
<keyword evidence="13" id="KW-0511">Multifunctional enzyme</keyword>
<evidence type="ECO:0000256" key="12">
    <source>
        <dbReference type="ARBA" id="ARBA00023136"/>
    </source>
</evidence>
<comment type="similarity">
    <text evidence="2">In the C-terminal section; belongs to the transpeptidase family.</text>
</comment>
<feature type="domain" description="Glycosyl transferase family 51" evidence="19">
    <location>
        <begin position="61"/>
        <end position="235"/>
    </location>
</feature>